<evidence type="ECO:0000256" key="8">
    <source>
        <dbReference type="ARBA" id="ARBA00023136"/>
    </source>
</evidence>
<dbReference type="GO" id="GO:0016559">
    <property type="term" value="P:peroxisome fission"/>
    <property type="evidence" value="ECO:0007669"/>
    <property type="project" value="TreeGrafter"/>
</dbReference>
<keyword evidence="7 9" id="KW-0496">Mitochondrion</keyword>
<keyword evidence="6 10" id="KW-1133">Transmembrane helix</keyword>
<dbReference type="InterPro" id="IPR033745">
    <property type="entry name" value="Fis1_cytosol"/>
</dbReference>
<dbReference type="GO" id="GO:0005778">
    <property type="term" value="C:peroxisomal membrane"/>
    <property type="evidence" value="ECO:0007669"/>
    <property type="project" value="TreeGrafter"/>
</dbReference>
<name>A0A2T0FFS6_9ASCO</name>
<comment type="caution">
    <text evidence="11">The sequence shown here is derived from an EMBL/GenBank/DDBJ whole genome shotgun (WGS) entry which is preliminary data.</text>
</comment>
<dbReference type="GO" id="GO:0000266">
    <property type="term" value="P:mitochondrial fission"/>
    <property type="evidence" value="ECO:0007669"/>
    <property type="project" value="UniProtKB-UniRule"/>
</dbReference>
<dbReference type="GeneID" id="36515178"/>
<dbReference type="EMBL" id="NDIQ01000001">
    <property type="protein sequence ID" value="PRT53809.1"/>
    <property type="molecule type" value="Genomic_DNA"/>
</dbReference>
<evidence type="ECO:0000256" key="7">
    <source>
        <dbReference type="ARBA" id="ARBA00023128"/>
    </source>
</evidence>
<feature type="transmembrane region" description="Helical" evidence="10">
    <location>
        <begin position="128"/>
        <end position="149"/>
    </location>
</feature>
<dbReference type="Gene3D" id="1.25.40.10">
    <property type="entry name" value="Tetratricopeptide repeat domain"/>
    <property type="match status" value="1"/>
</dbReference>
<organism evidence="11 12">
    <name type="scientific">Wickerhamiella sorbophila</name>
    <dbReference type="NCBI Taxonomy" id="45607"/>
    <lineage>
        <taxon>Eukaryota</taxon>
        <taxon>Fungi</taxon>
        <taxon>Dikarya</taxon>
        <taxon>Ascomycota</taxon>
        <taxon>Saccharomycotina</taxon>
        <taxon>Dipodascomycetes</taxon>
        <taxon>Dipodascales</taxon>
        <taxon>Trichomonascaceae</taxon>
        <taxon>Wickerhamiella</taxon>
    </lineage>
</organism>
<dbReference type="Pfam" id="PF14852">
    <property type="entry name" value="Fis1_TPR_N"/>
    <property type="match status" value="1"/>
</dbReference>
<sequence length="153" mass="17488">MNATTYYASLEECKKPLPNEELEILAKQYNREGDHASIQTRFNYAWGLIKSNDPEHQRMGVEILTQLFKSAPERRRDSLYYLSIGCYKLGDYTNARRYADALLRYDPTNPQINQLRQEIEDKLNKEGMIGMAIVGGAVAVGAAVLGAMLRRRR</sequence>
<dbReference type="InterPro" id="IPR011990">
    <property type="entry name" value="TPR-like_helical_dom_sf"/>
</dbReference>
<dbReference type="CDD" id="cd12212">
    <property type="entry name" value="Fis1"/>
    <property type="match status" value="1"/>
</dbReference>
<evidence type="ECO:0000256" key="2">
    <source>
        <dbReference type="ARBA" id="ARBA00008937"/>
    </source>
</evidence>
<keyword evidence="4 10" id="KW-0812">Transmembrane</keyword>
<gene>
    <name evidence="11" type="ORF">B9G98_01429</name>
</gene>
<dbReference type="PANTHER" id="PTHR13247:SF0">
    <property type="entry name" value="MITOCHONDRIAL FISSION 1 PROTEIN"/>
    <property type="match status" value="1"/>
</dbReference>
<dbReference type="SUPFAM" id="SSF48452">
    <property type="entry name" value="TPR-like"/>
    <property type="match status" value="1"/>
</dbReference>
<comment type="similarity">
    <text evidence="2 9">Belongs to the FIS1 family.</text>
</comment>
<dbReference type="OrthoDB" id="421154at2759"/>
<evidence type="ECO:0000256" key="9">
    <source>
        <dbReference type="PIRNR" id="PIRNR008835"/>
    </source>
</evidence>
<dbReference type="PIRSF" id="PIRSF008835">
    <property type="entry name" value="TPR_repeat_11_Fis1"/>
    <property type="match status" value="1"/>
</dbReference>
<dbReference type="STRING" id="45607.A0A2T0FFS6"/>
<reference evidence="11 12" key="1">
    <citation type="submission" date="2017-04" db="EMBL/GenBank/DDBJ databases">
        <title>Genome sequencing of [Candida] sorbophila.</title>
        <authorList>
            <person name="Ahn J.O."/>
        </authorList>
    </citation>
    <scope>NUCLEOTIDE SEQUENCE [LARGE SCALE GENOMIC DNA]</scope>
    <source>
        <strain evidence="11 12">DS02</strain>
    </source>
</reference>
<evidence type="ECO:0000256" key="5">
    <source>
        <dbReference type="ARBA" id="ARBA00022787"/>
    </source>
</evidence>
<keyword evidence="5 9" id="KW-1000">Mitochondrion outer membrane</keyword>
<evidence type="ECO:0000256" key="3">
    <source>
        <dbReference type="ARBA" id="ARBA00014314"/>
    </source>
</evidence>
<dbReference type="GO" id="GO:0000422">
    <property type="term" value="P:autophagy of mitochondrion"/>
    <property type="evidence" value="ECO:0007669"/>
    <property type="project" value="TreeGrafter"/>
</dbReference>
<accession>A0A2T0FFS6</accession>
<keyword evidence="8 9" id="KW-0472">Membrane</keyword>
<evidence type="ECO:0000256" key="1">
    <source>
        <dbReference type="ARBA" id="ARBA00004572"/>
    </source>
</evidence>
<proteinExistence type="inferred from homology"/>
<evidence type="ECO:0000256" key="6">
    <source>
        <dbReference type="ARBA" id="ARBA00022989"/>
    </source>
</evidence>
<comment type="function">
    <text evidence="9">Has a role in mitochondrial fission.</text>
</comment>
<comment type="subcellular location">
    <subcellularLocation>
        <location evidence="1">Mitochondrion outer membrane</location>
        <topology evidence="1">Single-pass membrane protein</topology>
    </subcellularLocation>
</comment>
<dbReference type="Pfam" id="PF14853">
    <property type="entry name" value="Fis1_TPR_C"/>
    <property type="match status" value="1"/>
</dbReference>
<dbReference type="InterPro" id="IPR028058">
    <property type="entry name" value="Fis1_TPR_N"/>
</dbReference>
<dbReference type="GO" id="GO:0005741">
    <property type="term" value="C:mitochondrial outer membrane"/>
    <property type="evidence" value="ECO:0007669"/>
    <property type="project" value="UniProtKB-SubCell"/>
</dbReference>
<dbReference type="InterPro" id="IPR016543">
    <property type="entry name" value="Fis1"/>
</dbReference>
<dbReference type="InterPro" id="IPR028061">
    <property type="entry name" value="Fis1_TPR_C"/>
</dbReference>
<dbReference type="AlphaFoldDB" id="A0A2T0FFS6"/>
<comment type="domain">
    <text evidence="9">The C-terminus is required for mitochondrial localization, while the N-terminus is necessary for mitochondrial fission.</text>
</comment>
<dbReference type="PANTHER" id="PTHR13247">
    <property type="entry name" value="TETRATRICOPEPTIDE REPEAT PROTEIN 11 TPR REPEAT PROTEIN 11"/>
    <property type="match status" value="1"/>
</dbReference>
<keyword evidence="12" id="KW-1185">Reference proteome</keyword>
<protein>
    <recommendedName>
        <fullName evidence="3 9">Mitochondrial fission 1 protein</fullName>
    </recommendedName>
</protein>
<evidence type="ECO:0000256" key="4">
    <source>
        <dbReference type="ARBA" id="ARBA00022692"/>
    </source>
</evidence>
<dbReference type="Proteomes" id="UP000238350">
    <property type="component" value="Unassembled WGS sequence"/>
</dbReference>
<evidence type="ECO:0000313" key="11">
    <source>
        <dbReference type="EMBL" id="PRT53809.1"/>
    </source>
</evidence>
<evidence type="ECO:0000313" key="12">
    <source>
        <dbReference type="Proteomes" id="UP000238350"/>
    </source>
</evidence>
<dbReference type="RefSeq" id="XP_024663755.1">
    <property type="nucleotide sequence ID" value="XM_024807987.1"/>
</dbReference>
<evidence type="ECO:0000256" key="10">
    <source>
        <dbReference type="SAM" id="Phobius"/>
    </source>
</evidence>